<proteinExistence type="predicted"/>
<name>A0AAN7VL97_9PEZI</name>
<dbReference type="PANTHER" id="PTHR47843:SF2">
    <property type="entry name" value="BTB DOMAIN-CONTAINING PROTEIN"/>
    <property type="match status" value="1"/>
</dbReference>
<dbReference type="Proteomes" id="UP001310594">
    <property type="component" value="Unassembled WGS sequence"/>
</dbReference>
<dbReference type="PANTHER" id="PTHR47843">
    <property type="entry name" value="BTB DOMAIN-CONTAINING PROTEIN-RELATED"/>
    <property type="match status" value="1"/>
</dbReference>
<evidence type="ECO:0000313" key="2">
    <source>
        <dbReference type="EMBL" id="KAK5691168.1"/>
    </source>
</evidence>
<dbReference type="CDD" id="cd18186">
    <property type="entry name" value="BTB_POZ_ZBTB_KLHL-like"/>
    <property type="match status" value="1"/>
</dbReference>
<sequence length="240" mass="27471">MATELVDIRVSATERMERVNPQSDSLKGEPVKIIVGDNNKVIYHVYEGVLRNKSAFFEAALKKEWKEGTQRIVELPEEEPSVFCDFMQWLYTGRVPCIESLYHVEHEGYMQLVKLWLLADHLIVANLQDSLVNAIVAASREPFAGRYPSAAVVEIVYQRTAVGSRLRKLMLDMYTRHVDIDWHIDNFNHEFAIDLLKALASNRTTTDEAEPEFSQLFKGVPCRYHVHYDNKPCDGGADKA</sequence>
<dbReference type="AlphaFoldDB" id="A0AAN7VL97"/>
<dbReference type="InterPro" id="IPR011333">
    <property type="entry name" value="SKP1/BTB/POZ_sf"/>
</dbReference>
<gene>
    <name evidence="2" type="ORF">LTR97_011820</name>
</gene>
<dbReference type="EMBL" id="JAVRQU010000022">
    <property type="protein sequence ID" value="KAK5691168.1"/>
    <property type="molecule type" value="Genomic_DNA"/>
</dbReference>
<organism evidence="2 3">
    <name type="scientific">Elasticomyces elasticus</name>
    <dbReference type="NCBI Taxonomy" id="574655"/>
    <lineage>
        <taxon>Eukaryota</taxon>
        <taxon>Fungi</taxon>
        <taxon>Dikarya</taxon>
        <taxon>Ascomycota</taxon>
        <taxon>Pezizomycotina</taxon>
        <taxon>Dothideomycetes</taxon>
        <taxon>Dothideomycetidae</taxon>
        <taxon>Mycosphaerellales</taxon>
        <taxon>Teratosphaeriaceae</taxon>
        <taxon>Elasticomyces</taxon>
    </lineage>
</organism>
<comment type="caution">
    <text evidence="2">The sequence shown here is derived from an EMBL/GenBank/DDBJ whole genome shotgun (WGS) entry which is preliminary data.</text>
</comment>
<accession>A0AAN7VL97</accession>
<feature type="domain" description="BTB" evidence="1">
    <location>
        <begin position="29"/>
        <end position="99"/>
    </location>
</feature>
<protein>
    <recommendedName>
        <fullName evidence="1">BTB domain-containing protein</fullName>
    </recommendedName>
</protein>
<dbReference type="Pfam" id="PF00651">
    <property type="entry name" value="BTB"/>
    <property type="match status" value="1"/>
</dbReference>
<dbReference type="PROSITE" id="PS50097">
    <property type="entry name" value="BTB"/>
    <property type="match status" value="1"/>
</dbReference>
<dbReference type="InterPro" id="IPR000210">
    <property type="entry name" value="BTB/POZ_dom"/>
</dbReference>
<reference evidence="2" key="1">
    <citation type="submission" date="2023-08" db="EMBL/GenBank/DDBJ databases">
        <title>Black Yeasts Isolated from many extreme environments.</title>
        <authorList>
            <person name="Coleine C."/>
            <person name="Stajich J.E."/>
            <person name="Selbmann L."/>
        </authorList>
    </citation>
    <scope>NUCLEOTIDE SEQUENCE</scope>
    <source>
        <strain evidence="2">CCFEE 5810</strain>
    </source>
</reference>
<dbReference type="SUPFAM" id="SSF54695">
    <property type="entry name" value="POZ domain"/>
    <property type="match status" value="1"/>
</dbReference>
<evidence type="ECO:0000259" key="1">
    <source>
        <dbReference type="PROSITE" id="PS50097"/>
    </source>
</evidence>
<evidence type="ECO:0000313" key="3">
    <source>
        <dbReference type="Proteomes" id="UP001310594"/>
    </source>
</evidence>
<dbReference type="Gene3D" id="3.30.710.10">
    <property type="entry name" value="Potassium Channel Kv1.1, Chain A"/>
    <property type="match status" value="1"/>
</dbReference>